<evidence type="ECO:0000313" key="2">
    <source>
        <dbReference type="Proteomes" id="UP000054270"/>
    </source>
</evidence>
<dbReference type="EMBL" id="KN817609">
    <property type="protein sequence ID" value="KJA17118.1"/>
    <property type="molecule type" value="Genomic_DNA"/>
</dbReference>
<gene>
    <name evidence="1" type="ORF">HYPSUDRAFT_70936</name>
</gene>
<keyword evidence="2" id="KW-1185">Reference proteome</keyword>
<protein>
    <submittedName>
        <fullName evidence="1">Uncharacterized protein</fullName>
    </submittedName>
</protein>
<dbReference type="Proteomes" id="UP000054270">
    <property type="component" value="Unassembled WGS sequence"/>
</dbReference>
<reference evidence="2" key="1">
    <citation type="submission" date="2014-04" db="EMBL/GenBank/DDBJ databases">
        <title>Evolutionary Origins and Diversification of the Mycorrhizal Mutualists.</title>
        <authorList>
            <consortium name="DOE Joint Genome Institute"/>
            <consortium name="Mycorrhizal Genomics Consortium"/>
            <person name="Kohler A."/>
            <person name="Kuo A."/>
            <person name="Nagy L.G."/>
            <person name="Floudas D."/>
            <person name="Copeland A."/>
            <person name="Barry K.W."/>
            <person name="Cichocki N."/>
            <person name="Veneault-Fourrey C."/>
            <person name="LaButti K."/>
            <person name="Lindquist E.A."/>
            <person name="Lipzen A."/>
            <person name="Lundell T."/>
            <person name="Morin E."/>
            <person name="Murat C."/>
            <person name="Riley R."/>
            <person name="Ohm R."/>
            <person name="Sun H."/>
            <person name="Tunlid A."/>
            <person name="Henrissat B."/>
            <person name="Grigoriev I.V."/>
            <person name="Hibbett D.S."/>
            <person name="Martin F."/>
        </authorList>
    </citation>
    <scope>NUCLEOTIDE SEQUENCE [LARGE SCALE GENOMIC DNA]</scope>
    <source>
        <strain evidence="2">FD-334 SS-4</strain>
    </source>
</reference>
<evidence type="ECO:0000313" key="1">
    <source>
        <dbReference type="EMBL" id="KJA17118.1"/>
    </source>
</evidence>
<proteinExistence type="predicted"/>
<dbReference type="AlphaFoldDB" id="A0A0D2M1V4"/>
<organism evidence="1 2">
    <name type="scientific">Hypholoma sublateritium (strain FD-334 SS-4)</name>
    <dbReference type="NCBI Taxonomy" id="945553"/>
    <lineage>
        <taxon>Eukaryota</taxon>
        <taxon>Fungi</taxon>
        <taxon>Dikarya</taxon>
        <taxon>Basidiomycota</taxon>
        <taxon>Agaricomycotina</taxon>
        <taxon>Agaricomycetes</taxon>
        <taxon>Agaricomycetidae</taxon>
        <taxon>Agaricales</taxon>
        <taxon>Agaricineae</taxon>
        <taxon>Strophariaceae</taxon>
        <taxon>Hypholoma</taxon>
    </lineage>
</organism>
<name>A0A0D2M1V4_HYPSF</name>
<sequence>MPKWDMAIRRDLRQEGLPHARYETALRIPLAILDWDQLSSKDDIGDEIGVEVGTNGVTRQNIDLNLRRSV</sequence>
<accession>A0A0D2M1V4</accession>